<dbReference type="PANTHER" id="PTHR43625">
    <property type="entry name" value="AFLATOXIN B1 ALDEHYDE REDUCTASE"/>
    <property type="match status" value="1"/>
</dbReference>
<proteinExistence type="predicted"/>
<accession>A0A1H9LS53</accession>
<dbReference type="Gene3D" id="3.20.20.100">
    <property type="entry name" value="NADP-dependent oxidoreductase domain"/>
    <property type="match status" value="1"/>
</dbReference>
<sequence length="339" mass="36505">MVETPKTTKGFEMQKRQLGATGPVVSALGLGCMGMSNAYGPADRDESIATVRAALDAGVTLLDTGDFYGQGHNELLVAEAIRGRRDEVQLSVKFGGMRDADGAFIGFDTRPVAVANFLAYSLQRLDTDHVDIYRPARLDPSVPIEDTIGAIAEQVDKGRVRHIGLSEVGAETIRRAHAVHPIADLQIEYGLLERGVEREILQTTRELGISITAYGVLSRGLISSKPLTLDASDWRGHAPRFQGDNLTRNQDLVTKLNEIAEAKGVTVAQLAIAWVASRGEDVVPLVGTTKRARLEEAVGSADVTFTERELAEIEAVVPLGAAAGTRYAAEQMAMLDSER</sequence>
<evidence type="ECO:0000256" key="1">
    <source>
        <dbReference type="ARBA" id="ARBA00023002"/>
    </source>
</evidence>
<dbReference type="Pfam" id="PF00248">
    <property type="entry name" value="Aldo_ket_red"/>
    <property type="match status" value="1"/>
</dbReference>
<gene>
    <name evidence="3" type="ORF">SAMN04488000_106243</name>
</gene>
<dbReference type="Proteomes" id="UP000199503">
    <property type="component" value="Unassembled WGS sequence"/>
</dbReference>
<name>A0A1H9LS53_9PSEU</name>
<dbReference type="SUPFAM" id="SSF51430">
    <property type="entry name" value="NAD(P)-linked oxidoreductase"/>
    <property type="match status" value="1"/>
</dbReference>
<dbReference type="AlphaFoldDB" id="A0A1H9LS53"/>
<dbReference type="GO" id="GO:0016491">
    <property type="term" value="F:oxidoreductase activity"/>
    <property type="evidence" value="ECO:0007669"/>
    <property type="project" value="UniProtKB-KW"/>
</dbReference>
<evidence type="ECO:0000313" key="4">
    <source>
        <dbReference type="Proteomes" id="UP000199503"/>
    </source>
</evidence>
<dbReference type="InterPro" id="IPR050791">
    <property type="entry name" value="Aldo-Keto_reductase"/>
</dbReference>
<dbReference type="GO" id="GO:0005737">
    <property type="term" value="C:cytoplasm"/>
    <property type="evidence" value="ECO:0007669"/>
    <property type="project" value="TreeGrafter"/>
</dbReference>
<reference evidence="4" key="1">
    <citation type="submission" date="2016-10" db="EMBL/GenBank/DDBJ databases">
        <authorList>
            <person name="Varghese N."/>
            <person name="Submissions S."/>
        </authorList>
    </citation>
    <scope>NUCLEOTIDE SEQUENCE [LARGE SCALE GENOMIC DNA]</scope>
    <source>
        <strain evidence="4">DSM 44437</strain>
    </source>
</reference>
<organism evidence="3 4">
    <name type="scientific">Lentzea albida</name>
    <dbReference type="NCBI Taxonomy" id="65499"/>
    <lineage>
        <taxon>Bacteria</taxon>
        <taxon>Bacillati</taxon>
        <taxon>Actinomycetota</taxon>
        <taxon>Actinomycetes</taxon>
        <taxon>Pseudonocardiales</taxon>
        <taxon>Pseudonocardiaceae</taxon>
        <taxon>Lentzea</taxon>
    </lineage>
</organism>
<dbReference type="STRING" id="65499.SAMN04488000_106243"/>
<protein>
    <submittedName>
        <fullName evidence="3">Predicted oxidoreductase</fullName>
    </submittedName>
</protein>
<dbReference type="EMBL" id="FOFV01000006">
    <property type="protein sequence ID" value="SER14148.1"/>
    <property type="molecule type" value="Genomic_DNA"/>
</dbReference>
<dbReference type="InterPro" id="IPR036812">
    <property type="entry name" value="NAD(P)_OxRdtase_dom_sf"/>
</dbReference>
<evidence type="ECO:0000259" key="2">
    <source>
        <dbReference type="Pfam" id="PF00248"/>
    </source>
</evidence>
<keyword evidence="4" id="KW-1185">Reference proteome</keyword>
<evidence type="ECO:0000313" key="3">
    <source>
        <dbReference type="EMBL" id="SER14148.1"/>
    </source>
</evidence>
<dbReference type="PANTHER" id="PTHR43625:SF40">
    <property type="entry name" value="ALDO-KETO REDUCTASE YAKC [NADP(+)]"/>
    <property type="match status" value="1"/>
</dbReference>
<keyword evidence="1" id="KW-0560">Oxidoreductase</keyword>
<dbReference type="InterPro" id="IPR023210">
    <property type="entry name" value="NADP_OxRdtase_dom"/>
</dbReference>
<feature type="domain" description="NADP-dependent oxidoreductase" evidence="2">
    <location>
        <begin position="28"/>
        <end position="316"/>
    </location>
</feature>
<dbReference type="PROSITE" id="PS51257">
    <property type="entry name" value="PROKAR_LIPOPROTEIN"/>
    <property type="match status" value="1"/>
</dbReference>